<evidence type="ECO:0000256" key="2">
    <source>
        <dbReference type="ARBA" id="ARBA00022525"/>
    </source>
</evidence>
<dbReference type="GO" id="GO:0005576">
    <property type="term" value="C:extracellular region"/>
    <property type="evidence" value="ECO:0007669"/>
    <property type="project" value="UniProtKB-SubCell"/>
</dbReference>
<evidence type="ECO:0000256" key="4">
    <source>
        <dbReference type="ARBA" id="ARBA00022737"/>
    </source>
</evidence>
<dbReference type="Proteomes" id="UP000596742">
    <property type="component" value="Unassembled WGS sequence"/>
</dbReference>
<evidence type="ECO:0000313" key="8">
    <source>
        <dbReference type="EMBL" id="VDI58184.1"/>
    </source>
</evidence>
<dbReference type="Pfam" id="PF00092">
    <property type="entry name" value="VWA"/>
    <property type="match status" value="1"/>
</dbReference>
<name>A0A8B6G3N8_MYTGA</name>
<protein>
    <recommendedName>
        <fullName evidence="7">VWFA domain-containing protein</fullName>
    </recommendedName>
</protein>
<proteinExistence type="predicted"/>
<dbReference type="CDD" id="cd01450">
    <property type="entry name" value="vWFA_subfamily_ECM"/>
    <property type="match status" value="1"/>
</dbReference>
<dbReference type="PRINTS" id="PR00453">
    <property type="entry name" value="VWFADOMAIN"/>
</dbReference>
<comment type="subcellular location">
    <subcellularLocation>
        <location evidence="1">Secreted</location>
    </subcellularLocation>
</comment>
<dbReference type="Gene3D" id="3.40.50.410">
    <property type="entry name" value="von Willebrand factor, type A domain"/>
    <property type="match status" value="1"/>
</dbReference>
<dbReference type="InterPro" id="IPR050525">
    <property type="entry name" value="ECM_Assembly_Org"/>
</dbReference>
<feature type="chain" id="PRO_5032914918" description="VWFA domain-containing protein" evidence="6">
    <location>
        <begin position="25"/>
        <end position="397"/>
    </location>
</feature>
<evidence type="ECO:0000256" key="3">
    <source>
        <dbReference type="ARBA" id="ARBA00022729"/>
    </source>
</evidence>
<comment type="caution">
    <text evidence="8">The sequence shown here is derived from an EMBL/GenBank/DDBJ whole genome shotgun (WGS) entry which is preliminary data.</text>
</comment>
<evidence type="ECO:0000256" key="6">
    <source>
        <dbReference type="SAM" id="SignalP"/>
    </source>
</evidence>
<organism evidence="8 9">
    <name type="scientific">Mytilus galloprovincialis</name>
    <name type="common">Mediterranean mussel</name>
    <dbReference type="NCBI Taxonomy" id="29158"/>
    <lineage>
        <taxon>Eukaryota</taxon>
        <taxon>Metazoa</taxon>
        <taxon>Spiralia</taxon>
        <taxon>Lophotrochozoa</taxon>
        <taxon>Mollusca</taxon>
        <taxon>Bivalvia</taxon>
        <taxon>Autobranchia</taxon>
        <taxon>Pteriomorphia</taxon>
        <taxon>Mytilida</taxon>
        <taxon>Mytiloidea</taxon>
        <taxon>Mytilidae</taxon>
        <taxon>Mytilinae</taxon>
        <taxon>Mytilus</taxon>
    </lineage>
</organism>
<evidence type="ECO:0000259" key="7">
    <source>
        <dbReference type="PROSITE" id="PS50234"/>
    </source>
</evidence>
<keyword evidence="4" id="KW-0677">Repeat</keyword>
<gene>
    <name evidence="8" type="ORF">MGAL_10B072634</name>
</gene>
<dbReference type="PROSITE" id="PS50234">
    <property type="entry name" value="VWFA"/>
    <property type="match status" value="1"/>
</dbReference>
<dbReference type="PANTHER" id="PTHR24020">
    <property type="entry name" value="COLLAGEN ALPHA"/>
    <property type="match status" value="1"/>
</dbReference>
<dbReference type="FunFam" id="3.40.50.410:FF:000004">
    <property type="entry name" value="collagen alpha-6(VI) chain"/>
    <property type="match status" value="1"/>
</dbReference>
<sequence length="397" mass="43899">MGIGLKTICFTLVVIFNQYKHTEARGPECLKCNNMDSPTSCTHVVRCQDHEQCFVQKYLTDDGHTFFNVGCKDNQFCVAINQVGKRESKEIDKSSFNQTFEDSFNPTVVCEACCQSDLCNADSKCGSKPLQHAGKLLCYSCGFLPAAQKCNTITMCGSDELCFYEHTYHSGLSNERKWAASCNKKLVCDQLGTSCERKCCNTDICNSGCASSNCVSDPADIVFLLDESGSIGTHNFDIELNFIAEFAKHYTIGPNDVQMGVITFNTQVTEHFTLNNYANINDLTRGIRSIHYHSGGTRTDLAIDYVVQNSFSPGTGARSNVPHFLIVISDGNSNKPHLTNAAAIRLHQRNINTFAVGVGHVNLVELNTIASSRTNHVFTVNNHLELKLPLKAIRCRK</sequence>
<keyword evidence="9" id="KW-1185">Reference proteome</keyword>
<evidence type="ECO:0000256" key="5">
    <source>
        <dbReference type="ARBA" id="ARBA00023180"/>
    </source>
</evidence>
<dbReference type="InterPro" id="IPR002035">
    <property type="entry name" value="VWF_A"/>
</dbReference>
<keyword evidence="5" id="KW-0325">Glycoprotein</keyword>
<dbReference type="AlphaFoldDB" id="A0A8B6G3N8"/>
<accession>A0A8B6G3N8</accession>
<dbReference type="InterPro" id="IPR036465">
    <property type="entry name" value="vWFA_dom_sf"/>
</dbReference>
<dbReference type="EMBL" id="UYJE01007813">
    <property type="protein sequence ID" value="VDI58184.1"/>
    <property type="molecule type" value="Genomic_DNA"/>
</dbReference>
<dbReference type="PANTHER" id="PTHR24020:SF20">
    <property type="entry name" value="PH DOMAIN-CONTAINING PROTEIN"/>
    <property type="match status" value="1"/>
</dbReference>
<dbReference type="SUPFAM" id="SSF53300">
    <property type="entry name" value="vWA-like"/>
    <property type="match status" value="1"/>
</dbReference>
<evidence type="ECO:0000256" key="1">
    <source>
        <dbReference type="ARBA" id="ARBA00004613"/>
    </source>
</evidence>
<dbReference type="SMART" id="SM00327">
    <property type="entry name" value="VWA"/>
    <property type="match status" value="1"/>
</dbReference>
<feature type="signal peptide" evidence="6">
    <location>
        <begin position="1"/>
        <end position="24"/>
    </location>
</feature>
<dbReference type="OrthoDB" id="6132182at2759"/>
<evidence type="ECO:0000313" key="9">
    <source>
        <dbReference type="Proteomes" id="UP000596742"/>
    </source>
</evidence>
<keyword evidence="3 6" id="KW-0732">Signal</keyword>
<reference evidence="8" key="1">
    <citation type="submission" date="2018-11" db="EMBL/GenBank/DDBJ databases">
        <authorList>
            <person name="Alioto T."/>
            <person name="Alioto T."/>
        </authorList>
    </citation>
    <scope>NUCLEOTIDE SEQUENCE</scope>
</reference>
<feature type="domain" description="VWFA" evidence="7">
    <location>
        <begin position="220"/>
        <end position="393"/>
    </location>
</feature>
<keyword evidence="2" id="KW-0964">Secreted</keyword>